<comment type="caution">
    <text evidence="4">The sequence shown here is derived from an EMBL/GenBank/DDBJ whole genome shotgun (WGS) entry which is preliminary data.</text>
</comment>
<dbReference type="InterPro" id="IPR002933">
    <property type="entry name" value="Peptidase_M20"/>
</dbReference>
<dbReference type="GO" id="GO:0006508">
    <property type="term" value="P:proteolysis"/>
    <property type="evidence" value="ECO:0007669"/>
    <property type="project" value="UniProtKB-KW"/>
</dbReference>
<dbReference type="AlphaFoldDB" id="X0W8B2"/>
<evidence type="ECO:0000256" key="2">
    <source>
        <dbReference type="ARBA" id="ARBA00022723"/>
    </source>
</evidence>
<keyword evidence="3" id="KW-0378">Hydrolase</keyword>
<feature type="non-terminal residue" evidence="4">
    <location>
        <position position="132"/>
    </location>
</feature>
<dbReference type="GO" id="GO:0008233">
    <property type="term" value="F:peptidase activity"/>
    <property type="evidence" value="ECO:0007669"/>
    <property type="project" value="UniProtKB-KW"/>
</dbReference>
<keyword evidence="1" id="KW-0645">Protease</keyword>
<evidence type="ECO:0008006" key="5">
    <source>
        <dbReference type="Google" id="ProtNLM"/>
    </source>
</evidence>
<name>X0W8B2_9ZZZZ</name>
<dbReference type="InterPro" id="IPR051458">
    <property type="entry name" value="Cyt/Met_Dipeptidase"/>
</dbReference>
<evidence type="ECO:0000256" key="1">
    <source>
        <dbReference type="ARBA" id="ARBA00022670"/>
    </source>
</evidence>
<dbReference type="EMBL" id="BARS01038282">
    <property type="protein sequence ID" value="GAG20848.1"/>
    <property type="molecule type" value="Genomic_DNA"/>
</dbReference>
<dbReference type="Pfam" id="PF01546">
    <property type="entry name" value="Peptidase_M20"/>
    <property type="match status" value="1"/>
</dbReference>
<dbReference type="SUPFAM" id="SSF53187">
    <property type="entry name" value="Zn-dependent exopeptidases"/>
    <property type="match status" value="1"/>
</dbReference>
<protein>
    <recommendedName>
        <fullName evidence="5">Peptidase M20 dimerisation domain-containing protein</fullName>
    </recommendedName>
</protein>
<evidence type="ECO:0000256" key="3">
    <source>
        <dbReference type="ARBA" id="ARBA00022801"/>
    </source>
</evidence>
<evidence type="ECO:0000313" key="4">
    <source>
        <dbReference type="EMBL" id="GAG20848.1"/>
    </source>
</evidence>
<reference evidence="4" key="1">
    <citation type="journal article" date="2014" name="Front. Microbiol.">
        <title>High frequency of phylogenetically diverse reductive dehalogenase-homologous genes in deep subseafloor sedimentary metagenomes.</title>
        <authorList>
            <person name="Kawai M."/>
            <person name="Futagami T."/>
            <person name="Toyoda A."/>
            <person name="Takaki Y."/>
            <person name="Nishi S."/>
            <person name="Hori S."/>
            <person name="Arai W."/>
            <person name="Tsubouchi T."/>
            <person name="Morono Y."/>
            <person name="Uchiyama I."/>
            <person name="Ito T."/>
            <person name="Fujiyama A."/>
            <person name="Inagaki F."/>
            <person name="Takami H."/>
        </authorList>
    </citation>
    <scope>NUCLEOTIDE SEQUENCE</scope>
    <source>
        <strain evidence="4">Expedition CK06-06</strain>
    </source>
</reference>
<organism evidence="4">
    <name type="scientific">marine sediment metagenome</name>
    <dbReference type="NCBI Taxonomy" id="412755"/>
    <lineage>
        <taxon>unclassified sequences</taxon>
        <taxon>metagenomes</taxon>
        <taxon>ecological metagenomes</taxon>
    </lineage>
</organism>
<accession>X0W8B2</accession>
<sequence>MVPQSVSDYLTAGRDRHLGELSELLAIPSMASVRDGACRRAAEWLVGRMEQLGLTARIVEGAGPPNVIAGLHVADDRPTLLIYGHYDVQPPEPLDKWRSDPFSPQVRDGRLYARGASDDKGQLYAHLMAIEA</sequence>
<dbReference type="PANTHER" id="PTHR43270">
    <property type="entry name" value="BETA-ALA-HIS DIPEPTIDASE"/>
    <property type="match status" value="1"/>
</dbReference>
<gene>
    <name evidence="4" type="ORF">S01H1_58599</name>
</gene>
<dbReference type="GO" id="GO:0046872">
    <property type="term" value="F:metal ion binding"/>
    <property type="evidence" value="ECO:0007669"/>
    <property type="project" value="UniProtKB-KW"/>
</dbReference>
<keyword evidence="2" id="KW-0479">Metal-binding</keyword>
<dbReference type="PANTHER" id="PTHR43270:SF12">
    <property type="entry name" value="SUCCINYL-DIAMINOPIMELATE DESUCCINYLASE"/>
    <property type="match status" value="1"/>
</dbReference>
<dbReference type="Gene3D" id="3.40.630.10">
    <property type="entry name" value="Zn peptidases"/>
    <property type="match status" value="1"/>
</dbReference>
<proteinExistence type="predicted"/>